<keyword evidence="2" id="KW-1185">Reference proteome</keyword>
<sequence length="59" mass="6920">SNKRCYQARQAAQKSLEKRQAVSHNKIITEIKALLLDFNQEQLDDIYKILTKLMNNETI</sequence>
<feature type="non-terminal residue" evidence="1">
    <location>
        <position position="1"/>
    </location>
</feature>
<reference evidence="1" key="1">
    <citation type="submission" date="2021-06" db="EMBL/GenBank/DDBJ databases">
        <authorList>
            <person name="Kallberg Y."/>
            <person name="Tangrot J."/>
            <person name="Rosling A."/>
        </authorList>
    </citation>
    <scope>NUCLEOTIDE SEQUENCE</scope>
    <source>
        <strain evidence="1">MA461A</strain>
    </source>
</reference>
<proteinExistence type="predicted"/>
<feature type="non-terminal residue" evidence="1">
    <location>
        <position position="59"/>
    </location>
</feature>
<dbReference type="Proteomes" id="UP000789920">
    <property type="component" value="Unassembled WGS sequence"/>
</dbReference>
<organism evidence="1 2">
    <name type="scientific">Racocetra persica</name>
    <dbReference type="NCBI Taxonomy" id="160502"/>
    <lineage>
        <taxon>Eukaryota</taxon>
        <taxon>Fungi</taxon>
        <taxon>Fungi incertae sedis</taxon>
        <taxon>Mucoromycota</taxon>
        <taxon>Glomeromycotina</taxon>
        <taxon>Glomeromycetes</taxon>
        <taxon>Diversisporales</taxon>
        <taxon>Gigasporaceae</taxon>
        <taxon>Racocetra</taxon>
    </lineage>
</organism>
<comment type="caution">
    <text evidence="1">The sequence shown here is derived from an EMBL/GenBank/DDBJ whole genome shotgun (WGS) entry which is preliminary data.</text>
</comment>
<protein>
    <submittedName>
        <fullName evidence="1">29564_t:CDS:1</fullName>
    </submittedName>
</protein>
<evidence type="ECO:0000313" key="2">
    <source>
        <dbReference type="Proteomes" id="UP000789920"/>
    </source>
</evidence>
<evidence type="ECO:0000313" key="1">
    <source>
        <dbReference type="EMBL" id="CAG8796059.1"/>
    </source>
</evidence>
<accession>A0ACA9RJ42</accession>
<gene>
    <name evidence="1" type="ORF">RPERSI_LOCUS20083</name>
</gene>
<name>A0ACA9RJ42_9GLOM</name>
<dbReference type="EMBL" id="CAJVQC010056106">
    <property type="protein sequence ID" value="CAG8796059.1"/>
    <property type="molecule type" value="Genomic_DNA"/>
</dbReference>